<evidence type="ECO:0000313" key="3">
    <source>
        <dbReference type="EMBL" id="SFG66804.1"/>
    </source>
</evidence>
<dbReference type="STRING" id="504797.SAMN05421678_107278"/>
<evidence type="ECO:0000313" key="4">
    <source>
        <dbReference type="Proteomes" id="UP000199052"/>
    </source>
</evidence>
<reference evidence="2 5" key="2">
    <citation type="submission" date="2020-07" db="EMBL/GenBank/DDBJ databases">
        <title>Sequencing the genomes of 1000 actinobacteria strains.</title>
        <authorList>
            <person name="Klenk H.-P."/>
        </authorList>
    </citation>
    <scope>NUCLEOTIDE SEQUENCE [LARGE SCALE GENOMIC DNA]</scope>
    <source>
        <strain evidence="2 5">DSM 45117</strain>
    </source>
</reference>
<dbReference type="Proteomes" id="UP000533017">
    <property type="component" value="Unassembled WGS sequence"/>
</dbReference>
<name>A0A1I2TPI4_9ACTN</name>
<dbReference type="EMBL" id="FOOI01000007">
    <property type="protein sequence ID" value="SFG66804.1"/>
    <property type="molecule type" value="Genomic_DNA"/>
</dbReference>
<reference evidence="3 4" key="1">
    <citation type="submission" date="2016-10" db="EMBL/GenBank/DDBJ databases">
        <authorList>
            <person name="de Groot N.N."/>
        </authorList>
    </citation>
    <scope>NUCLEOTIDE SEQUENCE [LARGE SCALE GENOMIC DNA]</scope>
    <source>
        <strain evidence="3 4">CPCC 202808</strain>
    </source>
</reference>
<dbReference type="Proteomes" id="UP000199052">
    <property type="component" value="Unassembled WGS sequence"/>
</dbReference>
<feature type="region of interest" description="Disordered" evidence="1">
    <location>
        <begin position="60"/>
        <end position="79"/>
    </location>
</feature>
<dbReference type="AlphaFoldDB" id="A0A1I2TPI4"/>
<evidence type="ECO:0000313" key="2">
    <source>
        <dbReference type="EMBL" id="NYH83170.1"/>
    </source>
</evidence>
<sequence length="79" mass="8370">MVPIPSCEVHPVMCCGLDSASPAEFRKPGKPGRPIRSGPFVHDGIAQESRRLEPPMCSMADKPKPDQPFAAVTCPGPAS</sequence>
<accession>A0A1I2TPI4</accession>
<gene>
    <name evidence="2" type="ORF">FHR37_002021</name>
    <name evidence="3" type="ORF">SAMN05421678_107278</name>
</gene>
<keyword evidence="5" id="KW-1185">Reference proteome</keyword>
<proteinExistence type="predicted"/>
<organism evidence="3 4">
    <name type="scientific">Actinopolymorpha cephalotaxi</name>
    <dbReference type="NCBI Taxonomy" id="504797"/>
    <lineage>
        <taxon>Bacteria</taxon>
        <taxon>Bacillati</taxon>
        <taxon>Actinomycetota</taxon>
        <taxon>Actinomycetes</taxon>
        <taxon>Propionibacteriales</taxon>
        <taxon>Actinopolymorphaceae</taxon>
        <taxon>Actinopolymorpha</taxon>
    </lineage>
</organism>
<evidence type="ECO:0000256" key="1">
    <source>
        <dbReference type="SAM" id="MobiDB-lite"/>
    </source>
</evidence>
<protein>
    <submittedName>
        <fullName evidence="3">Uncharacterized protein</fullName>
    </submittedName>
</protein>
<evidence type="ECO:0000313" key="5">
    <source>
        <dbReference type="Proteomes" id="UP000533017"/>
    </source>
</evidence>
<dbReference type="EMBL" id="JACBZA010000001">
    <property type="protein sequence ID" value="NYH83170.1"/>
    <property type="molecule type" value="Genomic_DNA"/>
</dbReference>